<gene>
    <name evidence="4" type="ORF">HGI30_19830</name>
</gene>
<dbReference type="AlphaFoldDB" id="A0A6H2H4H1"/>
<dbReference type="SUPFAM" id="SSF88713">
    <property type="entry name" value="Glycoside hydrolase/deacetylase"/>
    <property type="match status" value="1"/>
</dbReference>
<evidence type="ECO:0000256" key="1">
    <source>
        <dbReference type="ARBA" id="ARBA00022723"/>
    </source>
</evidence>
<feature type="domain" description="NodB homology" evidence="3">
    <location>
        <begin position="6"/>
        <end position="185"/>
    </location>
</feature>
<dbReference type="GO" id="GO:0016810">
    <property type="term" value="F:hydrolase activity, acting on carbon-nitrogen (but not peptide) bonds"/>
    <property type="evidence" value="ECO:0007669"/>
    <property type="project" value="InterPro"/>
</dbReference>
<dbReference type="InterPro" id="IPR050248">
    <property type="entry name" value="Polysacc_deacetylase_ArnD"/>
</dbReference>
<reference evidence="4 5" key="1">
    <citation type="submission" date="2020-04" db="EMBL/GenBank/DDBJ databases">
        <title>Novel Paenibacillus strain UniB2 isolated from commercial digestive syrup.</title>
        <authorList>
            <person name="Thorat V."/>
            <person name="Kirdat K."/>
            <person name="Tiwarekar B."/>
            <person name="Yadav A."/>
        </authorList>
    </citation>
    <scope>NUCLEOTIDE SEQUENCE [LARGE SCALE GENOMIC DNA]</scope>
    <source>
        <strain evidence="4 5">UniB2</strain>
    </source>
</reference>
<dbReference type="CDD" id="cd10917">
    <property type="entry name" value="CE4_NodB_like_6s_7s"/>
    <property type="match status" value="1"/>
</dbReference>
<dbReference type="GO" id="GO:0016020">
    <property type="term" value="C:membrane"/>
    <property type="evidence" value="ECO:0007669"/>
    <property type="project" value="TreeGrafter"/>
</dbReference>
<dbReference type="Gene3D" id="3.20.20.370">
    <property type="entry name" value="Glycoside hydrolase/deacetylase"/>
    <property type="match status" value="1"/>
</dbReference>
<dbReference type="Pfam" id="PF01522">
    <property type="entry name" value="Polysacc_deac_1"/>
    <property type="match status" value="1"/>
</dbReference>
<evidence type="ECO:0000313" key="5">
    <source>
        <dbReference type="Proteomes" id="UP000502136"/>
    </source>
</evidence>
<dbReference type="Proteomes" id="UP000502136">
    <property type="component" value="Chromosome"/>
</dbReference>
<evidence type="ECO:0000259" key="3">
    <source>
        <dbReference type="PROSITE" id="PS51677"/>
    </source>
</evidence>
<dbReference type="InterPro" id="IPR011330">
    <property type="entry name" value="Glyco_hydro/deAcase_b/a-brl"/>
</dbReference>
<accession>A0A6H2H4H1</accession>
<dbReference type="EMBL" id="CP051428">
    <property type="protein sequence ID" value="QJC54489.1"/>
    <property type="molecule type" value="Genomic_DNA"/>
</dbReference>
<dbReference type="GO" id="GO:0046872">
    <property type="term" value="F:metal ion binding"/>
    <property type="evidence" value="ECO:0007669"/>
    <property type="project" value="UniProtKB-KW"/>
</dbReference>
<protein>
    <submittedName>
        <fullName evidence="4">Polysaccharide deacetylase family protein</fullName>
    </submittedName>
</protein>
<organism evidence="4 5">
    <name type="scientific">Paenibacillus albicereus</name>
    <dbReference type="NCBI Taxonomy" id="2726185"/>
    <lineage>
        <taxon>Bacteria</taxon>
        <taxon>Bacillati</taxon>
        <taxon>Bacillota</taxon>
        <taxon>Bacilli</taxon>
        <taxon>Bacillales</taxon>
        <taxon>Paenibacillaceae</taxon>
        <taxon>Paenibacillus</taxon>
    </lineage>
</organism>
<keyword evidence="2" id="KW-0378">Hydrolase</keyword>
<evidence type="ECO:0000256" key="2">
    <source>
        <dbReference type="ARBA" id="ARBA00022801"/>
    </source>
</evidence>
<dbReference type="GO" id="GO:0005975">
    <property type="term" value="P:carbohydrate metabolic process"/>
    <property type="evidence" value="ECO:0007669"/>
    <property type="project" value="InterPro"/>
</dbReference>
<proteinExistence type="predicted"/>
<dbReference type="KEGG" id="palr:HGI30_19830"/>
<keyword evidence="1" id="KW-0479">Metal-binding</keyword>
<evidence type="ECO:0000313" key="4">
    <source>
        <dbReference type="EMBL" id="QJC54489.1"/>
    </source>
</evidence>
<name>A0A6H2H4H1_9BACL</name>
<dbReference type="PANTHER" id="PTHR10587:SF133">
    <property type="entry name" value="CHITIN DEACETYLASE 1-RELATED"/>
    <property type="match status" value="1"/>
</dbReference>
<dbReference type="InterPro" id="IPR002509">
    <property type="entry name" value="NODB_dom"/>
</dbReference>
<sequence>MEKGTKAVALTFDDGPDAATTVEILDILQKEKVKATFFVVGTQVKKHPEVMRRIVDEGHALGNHTTNHPDLSKRGRTKILQEIKDNDTLIQKAVGITPTMFRPPYGATSAELKSILSQGSRTEVLWNVDTRDWAGTSVKTMRANVAEHTKPGSVILMHSFGSKLHTAELLPLIIEDLKAKGYRFVTPDQLG</sequence>
<dbReference type="PROSITE" id="PS51677">
    <property type="entry name" value="NODB"/>
    <property type="match status" value="1"/>
</dbReference>
<dbReference type="PANTHER" id="PTHR10587">
    <property type="entry name" value="GLYCOSYL TRANSFERASE-RELATED"/>
    <property type="match status" value="1"/>
</dbReference>
<keyword evidence="5" id="KW-1185">Reference proteome</keyword>